<comment type="caution">
    <text evidence="3">The sequence shown here is derived from an EMBL/GenBank/DDBJ whole genome shotgun (WGS) entry which is preliminary data.</text>
</comment>
<dbReference type="SUPFAM" id="SSF55729">
    <property type="entry name" value="Acyl-CoA N-acyltransferases (Nat)"/>
    <property type="match status" value="1"/>
</dbReference>
<dbReference type="Gene3D" id="3.40.630.30">
    <property type="match status" value="1"/>
</dbReference>
<evidence type="ECO:0000259" key="2">
    <source>
        <dbReference type="PROSITE" id="PS51186"/>
    </source>
</evidence>
<proteinExistence type="predicted"/>
<dbReference type="PROSITE" id="PS51186">
    <property type="entry name" value="GNAT"/>
    <property type="match status" value="1"/>
</dbReference>
<dbReference type="AlphaFoldDB" id="A0AA40CFY8"/>
<dbReference type="GO" id="GO:0016747">
    <property type="term" value="F:acyltransferase activity, transferring groups other than amino-acyl groups"/>
    <property type="evidence" value="ECO:0007669"/>
    <property type="project" value="InterPro"/>
</dbReference>
<dbReference type="CDD" id="cd04301">
    <property type="entry name" value="NAT_SF"/>
    <property type="match status" value="1"/>
</dbReference>
<dbReference type="EMBL" id="JAULSR010000001">
    <property type="protein sequence ID" value="KAK0637057.1"/>
    <property type="molecule type" value="Genomic_DNA"/>
</dbReference>
<feature type="region of interest" description="Disordered" evidence="1">
    <location>
        <begin position="1"/>
        <end position="117"/>
    </location>
</feature>
<feature type="compositionally biased region" description="Acidic residues" evidence="1">
    <location>
        <begin position="90"/>
        <end position="114"/>
    </location>
</feature>
<dbReference type="InterPro" id="IPR000182">
    <property type="entry name" value="GNAT_dom"/>
</dbReference>
<evidence type="ECO:0000256" key="1">
    <source>
        <dbReference type="SAM" id="MobiDB-lite"/>
    </source>
</evidence>
<dbReference type="InterPro" id="IPR016181">
    <property type="entry name" value="Acyl_CoA_acyltransferase"/>
</dbReference>
<sequence length="681" mass="77042">MNSLTRKRRASTSPTRDDPISGKIAKIPPLDHTADVAVTRPSPSLEADDDEISAIEVDDEVSATELSDSSSESQHSYGNDGDDDLRGGEDEGGDESWCDEEEEEDGREWDDNEDPMSPSWVKQLNEFIITGKETIVSCTAMLIERDEIRDRFWTEMHDLNSRDGTPSDCAFELFDRYGRLRREYYEHEIRNGTGVWGAELDQGDILLIEEIHVDKDWRRRGLGAKVVKAVLDEARTESFAGFVALVTPGALRDDLDPYSERDDFNADALVQAGIAEVFWRSLGFRRVGTSSWFAFTDDPDHPSRHLDASEDWQDPHPSASQLPIHRVWNFVHGKLMDDDISDSDCLAELQKYMPPYMEDPAWCCPDSVGNTILHYAAIHSRTEVIRYIMSKTPEMLSMRNYDGYTPLEALRGEMEFRRTRTKAYAAKDSYGAWCGTGAESDIFAGYPPSIIESVEVLSGIQVLGAHELSETTPKATENKMISENIHLSDVFMAQRTLQLKYGCTCGECIDGFLSPRMRFALQHQAKTQHDTMSDTIEDMSGVRWLRFSEDKLKYLPSHVQQELEKNELLRRGFVDLFDLVAVCLRQRRVPKESNISLVWREMKGSLPLIESFLERGGTITAVASIVFYCARDQDYLAGNIYSRVDLGDDFNGLPTCRNDLEYGFVSNMCGYNLLNRSLGGI</sequence>
<dbReference type="Pfam" id="PF00583">
    <property type="entry name" value="Acetyltransf_1"/>
    <property type="match status" value="1"/>
</dbReference>
<feature type="compositionally biased region" description="Low complexity" evidence="1">
    <location>
        <begin position="63"/>
        <end position="79"/>
    </location>
</feature>
<feature type="domain" description="N-acetyltransferase" evidence="2">
    <location>
        <begin position="133"/>
        <end position="313"/>
    </location>
</feature>
<reference evidence="3" key="1">
    <citation type="submission" date="2023-06" db="EMBL/GenBank/DDBJ databases">
        <title>Genome-scale phylogeny and comparative genomics of the fungal order Sordariales.</title>
        <authorList>
            <consortium name="Lawrence Berkeley National Laboratory"/>
            <person name="Hensen N."/>
            <person name="Bonometti L."/>
            <person name="Westerberg I."/>
            <person name="Brannstrom I.O."/>
            <person name="Guillou S."/>
            <person name="Cros-Aarteil S."/>
            <person name="Calhoun S."/>
            <person name="Haridas S."/>
            <person name="Kuo A."/>
            <person name="Mondo S."/>
            <person name="Pangilinan J."/>
            <person name="Riley R."/>
            <person name="LaButti K."/>
            <person name="Andreopoulos B."/>
            <person name="Lipzen A."/>
            <person name="Chen C."/>
            <person name="Yanf M."/>
            <person name="Daum C."/>
            <person name="Ng V."/>
            <person name="Clum A."/>
            <person name="Steindorff A."/>
            <person name="Ohm R."/>
            <person name="Martin F."/>
            <person name="Silar P."/>
            <person name="Natvig D."/>
            <person name="Lalanne C."/>
            <person name="Gautier V."/>
            <person name="Ament-velasquez S.L."/>
            <person name="Kruys A."/>
            <person name="Hutchinson M.I."/>
            <person name="Powell A.J."/>
            <person name="Barry K."/>
            <person name="Miller A.N."/>
            <person name="Grigoriev I.V."/>
            <person name="Debuchy R."/>
            <person name="Gladieux P."/>
            <person name="Thoren M.H."/>
            <person name="Johannesson H."/>
        </authorList>
    </citation>
    <scope>NUCLEOTIDE SEQUENCE</scope>
    <source>
        <strain evidence="3">SMH3391-2</strain>
    </source>
</reference>
<protein>
    <recommendedName>
        <fullName evidence="2">N-acetyltransferase domain-containing protein</fullName>
    </recommendedName>
</protein>
<name>A0AA40CFY8_9PEZI</name>
<dbReference type="InterPro" id="IPR036770">
    <property type="entry name" value="Ankyrin_rpt-contain_sf"/>
</dbReference>
<keyword evidence="4" id="KW-1185">Reference proteome</keyword>
<evidence type="ECO:0000313" key="3">
    <source>
        <dbReference type="EMBL" id="KAK0637057.1"/>
    </source>
</evidence>
<feature type="compositionally biased region" description="Acidic residues" evidence="1">
    <location>
        <begin position="46"/>
        <end position="62"/>
    </location>
</feature>
<dbReference type="Gene3D" id="1.25.40.20">
    <property type="entry name" value="Ankyrin repeat-containing domain"/>
    <property type="match status" value="1"/>
</dbReference>
<evidence type="ECO:0000313" key="4">
    <source>
        <dbReference type="Proteomes" id="UP001174934"/>
    </source>
</evidence>
<dbReference type="SUPFAM" id="SSF48403">
    <property type="entry name" value="Ankyrin repeat"/>
    <property type="match status" value="1"/>
</dbReference>
<feature type="compositionally biased region" description="Basic residues" evidence="1">
    <location>
        <begin position="1"/>
        <end position="10"/>
    </location>
</feature>
<organism evidence="3 4">
    <name type="scientific">Bombardia bombarda</name>
    <dbReference type="NCBI Taxonomy" id="252184"/>
    <lineage>
        <taxon>Eukaryota</taxon>
        <taxon>Fungi</taxon>
        <taxon>Dikarya</taxon>
        <taxon>Ascomycota</taxon>
        <taxon>Pezizomycotina</taxon>
        <taxon>Sordariomycetes</taxon>
        <taxon>Sordariomycetidae</taxon>
        <taxon>Sordariales</taxon>
        <taxon>Lasiosphaeriaceae</taxon>
        <taxon>Bombardia</taxon>
    </lineage>
</organism>
<dbReference type="Proteomes" id="UP001174934">
    <property type="component" value="Unassembled WGS sequence"/>
</dbReference>
<gene>
    <name evidence="3" type="ORF">B0T17DRAFT_520562</name>
</gene>
<accession>A0AA40CFY8</accession>